<accession>A0A399E2G9</accession>
<name>A0A399E2G9_9DEIN</name>
<sequence length="89" mass="9897">MSGAEDPSLPRRRIGEVSYVLFLSAPRVIADGVRAHLEARRIPVHLETPFSLPEAYLGTYTGNVSLWVPEALYHEATLILERDHQGEAS</sequence>
<evidence type="ECO:0008006" key="3">
    <source>
        <dbReference type="Google" id="ProtNLM"/>
    </source>
</evidence>
<dbReference type="EMBL" id="QWKX01000019">
    <property type="protein sequence ID" value="RIH78008.1"/>
    <property type="molecule type" value="Genomic_DNA"/>
</dbReference>
<reference evidence="1 2" key="1">
    <citation type="submission" date="2018-08" db="EMBL/GenBank/DDBJ databases">
        <title>Meiothermus cateniformans JCM 15151 genome sequencing project.</title>
        <authorList>
            <person name="Da Costa M.S."/>
            <person name="Albuquerque L."/>
            <person name="Raposo P."/>
            <person name="Froufe H.J.C."/>
            <person name="Barroso C.S."/>
            <person name="Egas C."/>
        </authorList>
    </citation>
    <scope>NUCLEOTIDE SEQUENCE [LARGE SCALE GENOMIC DNA]</scope>
    <source>
        <strain evidence="1 2">JCM 15151</strain>
    </source>
</reference>
<protein>
    <recommendedName>
        <fullName evidence="3">DUF2007 domain-containing protein</fullName>
    </recommendedName>
</protein>
<gene>
    <name evidence="1" type="ORF">Mcate_01022</name>
</gene>
<proteinExistence type="predicted"/>
<organism evidence="1 2">
    <name type="scientific">Meiothermus taiwanensis</name>
    <dbReference type="NCBI Taxonomy" id="172827"/>
    <lineage>
        <taxon>Bacteria</taxon>
        <taxon>Thermotogati</taxon>
        <taxon>Deinococcota</taxon>
        <taxon>Deinococci</taxon>
        <taxon>Thermales</taxon>
        <taxon>Thermaceae</taxon>
        <taxon>Meiothermus</taxon>
    </lineage>
</organism>
<evidence type="ECO:0000313" key="2">
    <source>
        <dbReference type="Proteomes" id="UP000266089"/>
    </source>
</evidence>
<dbReference type="AlphaFoldDB" id="A0A399E2G9"/>
<dbReference type="Proteomes" id="UP000266089">
    <property type="component" value="Unassembled WGS sequence"/>
</dbReference>
<comment type="caution">
    <text evidence="1">The sequence shown here is derived from an EMBL/GenBank/DDBJ whole genome shotgun (WGS) entry which is preliminary data.</text>
</comment>
<dbReference type="OrthoDB" id="33257at2"/>
<dbReference type="RefSeq" id="WP_081698432.1">
    <property type="nucleotide sequence ID" value="NZ_JBHSXZ010000070.1"/>
</dbReference>
<evidence type="ECO:0000313" key="1">
    <source>
        <dbReference type="EMBL" id="RIH78008.1"/>
    </source>
</evidence>